<dbReference type="Proteomes" id="UP000251314">
    <property type="component" value="Unassembled WGS sequence"/>
</dbReference>
<dbReference type="OrthoDB" id="10413660at2759"/>
<dbReference type="PANTHER" id="PTHR40866">
    <property type="entry name" value="BED-TYPE DOMAIN-CONTAINING PROTEIN"/>
    <property type="match status" value="1"/>
</dbReference>
<dbReference type="VEuPathDB" id="FungiDB:PC110_g8202"/>
<organism evidence="2 3">
    <name type="scientific">Phytophthora cactorum</name>
    <dbReference type="NCBI Taxonomy" id="29920"/>
    <lineage>
        <taxon>Eukaryota</taxon>
        <taxon>Sar</taxon>
        <taxon>Stramenopiles</taxon>
        <taxon>Oomycota</taxon>
        <taxon>Peronosporomycetes</taxon>
        <taxon>Peronosporales</taxon>
        <taxon>Peronosporaceae</taxon>
        <taxon>Phytophthora</taxon>
    </lineage>
</organism>
<evidence type="ECO:0000313" key="3">
    <source>
        <dbReference type="Proteomes" id="UP000251314"/>
    </source>
</evidence>
<dbReference type="AlphaFoldDB" id="A0A329SFM5"/>
<sequence>MDNGHLYVIQWFNENRSEECTDKAMEIAAQEGDYEVMKWLYAHRGTIPAGRVLLAFSPLEDESGLSAQSLSDFIADTLSEFERPWSSVLFVVGDNCSVNQYLGDNGGIRFIGCANHRFNLAVQLFLEEHSVLIDRANKLMRKIAPVKSEGV</sequence>
<dbReference type="SUPFAM" id="SSF140860">
    <property type="entry name" value="Pseudo ankyrin repeat-like"/>
    <property type="match status" value="1"/>
</dbReference>
<evidence type="ECO:0000313" key="1">
    <source>
        <dbReference type="EMBL" id="KAG3226129.1"/>
    </source>
</evidence>
<evidence type="ECO:0000313" key="2">
    <source>
        <dbReference type="EMBL" id="RAW35525.1"/>
    </source>
</evidence>
<dbReference type="EMBL" id="RCMV01000066">
    <property type="protein sequence ID" value="KAG3226129.1"/>
    <property type="molecule type" value="Genomic_DNA"/>
</dbReference>
<reference evidence="1" key="2">
    <citation type="submission" date="2018-05" db="EMBL/GenBank/DDBJ databases">
        <title>Effector identification in a new, highly contiguous assembly of the strawberry crown rot pathogen Phytophthora cactorum.</title>
        <authorList>
            <person name="Armitage A.D."/>
            <person name="Nellist C.F."/>
            <person name="Bates H."/>
            <person name="Vickerstaff R.J."/>
            <person name="Harrison R.J."/>
        </authorList>
    </citation>
    <scope>NUCLEOTIDE SEQUENCE</scope>
    <source>
        <strain evidence="1">P421</strain>
    </source>
</reference>
<accession>A0A329SFM5</accession>
<protein>
    <submittedName>
        <fullName evidence="2">Uncharacterized protein</fullName>
    </submittedName>
</protein>
<keyword evidence="3" id="KW-1185">Reference proteome</keyword>
<name>A0A329SFM5_9STRA</name>
<gene>
    <name evidence="2" type="ORF">PC110_g8202</name>
    <name evidence="1" type="ORF">PC129_g3293</name>
</gene>
<reference evidence="2 3" key="1">
    <citation type="submission" date="2018-01" db="EMBL/GenBank/DDBJ databases">
        <title>Draft genome of the strawberry crown rot pathogen Phytophthora cactorum.</title>
        <authorList>
            <person name="Armitage A.D."/>
            <person name="Lysoe E."/>
            <person name="Nellist C.F."/>
            <person name="Harrison R.J."/>
            <person name="Brurberg M.B."/>
        </authorList>
    </citation>
    <scope>NUCLEOTIDE SEQUENCE [LARGE SCALE GENOMIC DNA]</scope>
    <source>
        <strain evidence="2 3">10300</strain>
    </source>
</reference>
<dbReference type="PANTHER" id="PTHR40866:SF1">
    <property type="entry name" value="BED-TYPE DOMAIN-CONTAINING PROTEIN"/>
    <property type="match status" value="1"/>
</dbReference>
<comment type="caution">
    <text evidence="2">The sequence shown here is derived from an EMBL/GenBank/DDBJ whole genome shotgun (WGS) entry which is preliminary data.</text>
</comment>
<proteinExistence type="predicted"/>
<dbReference type="EMBL" id="MJFZ01000166">
    <property type="protein sequence ID" value="RAW35525.1"/>
    <property type="molecule type" value="Genomic_DNA"/>
</dbReference>
<dbReference type="Proteomes" id="UP000760860">
    <property type="component" value="Unassembled WGS sequence"/>
</dbReference>